<dbReference type="InterPro" id="IPR051164">
    <property type="entry name" value="NmrA-like_oxidored"/>
</dbReference>
<dbReference type="InterPro" id="IPR008030">
    <property type="entry name" value="NmrA-like"/>
</dbReference>
<evidence type="ECO:0000256" key="2">
    <source>
        <dbReference type="ARBA" id="ARBA00022857"/>
    </source>
</evidence>
<proteinExistence type="inferred from homology"/>
<dbReference type="EMBL" id="JAPZBS010000004">
    <property type="protein sequence ID" value="KAJ5377574.1"/>
    <property type="molecule type" value="Genomic_DNA"/>
</dbReference>
<dbReference type="PANTHER" id="PTHR42748:SF31">
    <property type="entry name" value="NMRA-LIKE DOMAIN-CONTAINING PROTEIN-RELATED"/>
    <property type="match status" value="1"/>
</dbReference>
<reference evidence="4" key="2">
    <citation type="journal article" date="2023" name="IMA Fungus">
        <title>Comparative genomic study of the Penicillium genus elucidates a diverse pangenome and 15 lateral gene transfer events.</title>
        <authorList>
            <person name="Petersen C."/>
            <person name="Sorensen T."/>
            <person name="Nielsen M.R."/>
            <person name="Sondergaard T.E."/>
            <person name="Sorensen J.L."/>
            <person name="Fitzpatrick D.A."/>
            <person name="Frisvad J.C."/>
            <person name="Nielsen K.L."/>
        </authorList>
    </citation>
    <scope>NUCLEOTIDE SEQUENCE</scope>
    <source>
        <strain evidence="4">IBT 29864</strain>
    </source>
</reference>
<dbReference type="InterPro" id="IPR036291">
    <property type="entry name" value="NAD(P)-bd_dom_sf"/>
</dbReference>
<dbReference type="AlphaFoldDB" id="A0A9W9VE92"/>
<protein>
    <submittedName>
        <fullName evidence="4">NmrA-like family-domain-containing protein</fullName>
    </submittedName>
</protein>
<keyword evidence="5" id="KW-1185">Reference proteome</keyword>
<dbReference type="RefSeq" id="XP_056556437.1">
    <property type="nucleotide sequence ID" value="XM_056697912.1"/>
</dbReference>
<name>A0A9W9VE92_9EURO</name>
<evidence type="ECO:0000256" key="1">
    <source>
        <dbReference type="ARBA" id="ARBA00006328"/>
    </source>
</evidence>
<dbReference type="Gene3D" id="3.90.25.10">
    <property type="entry name" value="UDP-galactose 4-epimerase, domain 1"/>
    <property type="match status" value="1"/>
</dbReference>
<dbReference type="SUPFAM" id="SSF51735">
    <property type="entry name" value="NAD(P)-binding Rossmann-fold domains"/>
    <property type="match status" value="1"/>
</dbReference>
<dbReference type="PANTHER" id="PTHR42748">
    <property type="entry name" value="NITROGEN METABOLITE REPRESSION PROTEIN NMRA FAMILY MEMBER"/>
    <property type="match status" value="1"/>
</dbReference>
<comment type="similarity">
    <text evidence="1">Belongs to the NmrA-type oxidoreductase family.</text>
</comment>
<comment type="caution">
    <text evidence="4">The sequence shown here is derived from an EMBL/GenBank/DDBJ whole genome shotgun (WGS) entry which is preliminary data.</text>
</comment>
<reference evidence="4" key="1">
    <citation type="submission" date="2022-11" db="EMBL/GenBank/DDBJ databases">
        <authorList>
            <person name="Petersen C."/>
        </authorList>
    </citation>
    <scope>NUCLEOTIDE SEQUENCE</scope>
    <source>
        <strain evidence="4">IBT 29864</strain>
    </source>
</reference>
<keyword evidence="2" id="KW-0521">NADP</keyword>
<dbReference type="Gene3D" id="3.40.50.720">
    <property type="entry name" value="NAD(P)-binding Rossmann-like Domain"/>
    <property type="match status" value="1"/>
</dbReference>
<dbReference type="Proteomes" id="UP001147782">
    <property type="component" value="Unassembled WGS sequence"/>
</dbReference>
<evidence type="ECO:0000259" key="3">
    <source>
        <dbReference type="Pfam" id="PF05368"/>
    </source>
</evidence>
<sequence>MSKIFVIFGATGKQGGALINFILQDEALSKEFNLRGITRKASKPEAVQLKERGVEVIEADMNDPPSLRPALEGAYAVFAMTNFWDKASAEAEVAQGKAIADVSLTAGVSLMIWSSLPNVTKMSNGELTTVEHFDSKAEVEDYIRSLNFPSSAFFLPGWFMQNFWDNFVPKPKMISEDTVLFPFAWPPDMRMPLIDIGDAGKYLAPALRDPAKYNGAQLVSATAFYSAQEIVDIWSGVSGKNVRLATGDEVEQFITHPLQRDVLRPGPLFLRYGYFGPNGDRDLDWTLAQLDPADKLTTWEEFLVRNGPWDFE</sequence>
<dbReference type="GO" id="GO:0005634">
    <property type="term" value="C:nucleus"/>
    <property type="evidence" value="ECO:0007669"/>
    <property type="project" value="TreeGrafter"/>
</dbReference>
<dbReference type="GeneID" id="81437091"/>
<dbReference type="CDD" id="cd05251">
    <property type="entry name" value="NmrA_like_SDR_a"/>
    <property type="match status" value="1"/>
</dbReference>
<gene>
    <name evidence="4" type="ORF">N7496_004983</name>
</gene>
<dbReference type="OrthoDB" id="3358371at2759"/>
<evidence type="ECO:0000313" key="5">
    <source>
        <dbReference type="Proteomes" id="UP001147782"/>
    </source>
</evidence>
<organism evidence="4 5">
    <name type="scientific">Penicillium cataractarum</name>
    <dbReference type="NCBI Taxonomy" id="2100454"/>
    <lineage>
        <taxon>Eukaryota</taxon>
        <taxon>Fungi</taxon>
        <taxon>Dikarya</taxon>
        <taxon>Ascomycota</taxon>
        <taxon>Pezizomycotina</taxon>
        <taxon>Eurotiomycetes</taxon>
        <taxon>Eurotiomycetidae</taxon>
        <taxon>Eurotiales</taxon>
        <taxon>Aspergillaceae</taxon>
        <taxon>Penicillium</taxon>
    </lineage>
</organism>
<feature type="domain" description="NmrA-like" evidence="3">
    <location>
        <begin position="3"/>
        <end position="303"/>
    </location>
</feature>
<dbReference type="Pfam" id="PF05368">
    <property type="entry name" value="NmrA"/>
    <property type="match status" value="1"/>
</dbReference>
<evidence type="ECO:0000313" key="4">
    <source>
        <dbReference type="EMBL" id="KAJ5377574.1"/>
    </source>
</evidence>
<accession>A0A9W9VE92</accession>